<name>A0A7S1RDW4_ALECA</name>
<evidence type="ECO:0000313" key="2">
    <source>
        <dbReference type="EMBL" id="CAD9163971.1"/>
    </source>
</evidence>
<feature type="transmembrane region" description="Helical" evidence="1">
    <location>
        <begin position="70"/>
        <end position="92"/>
    </location>
</feature>
<keyword evidence="1" id="KW-1133">Transmembrane helix</keyword>
<sequence length="201" mass="21572">MVLLPGPQFPALNGPPSAWALSMRPWLLASFAALLPVAVARCVVCDLIGGLFLFMTAGLGWYAVMSGMDMMWLVCLALVLFLNATFDAAILLSRMSGTEAPMFGPELSYGANVVHALLCSGPPIELVGACMCWRVYRDQMSHVFPGLDEQLEGVDRRGDEAIALLAAGAESRVTRRAGHDSAVAHESREVVPFQGIGHRLS</sequence>
<feature type="transmembrane region" description="Helical" evidence="1">
    <location>
        <begin position="47"/>
        <end position="64"/>
    </location>
</feature>
<proteinExistence type="predicted"/>
<keyword evidence="1" id="KW-0472">Membrane</keyword>
<evidence type="ECO:0000256" key="1">
    <source>
        <dbReference type="SAM" id="Phobius"/>
    </source>
</evidence>
<dbReference type="EMBL" id="HBGE01067954">
    <property type="protein sequence ID" value="CAD9163971.1"/>
    <property type="molecule type" value="Transcribed_RNA"/>
</dbReference>
<dbReference type="AlphaFoldDB" id="A0A7S1RDW4"/>
<protein>
    <submittedName>
        <fullName evidence="2">Uncharacterized protein</fullName>
    </submittedName>
</protein>
<gene>
    <name evidence="2" type="ORF">ACAT0790_LOCUS40737</name>
</gene>
<accession>A0A7S1RDW4</accession>
<reference evidence="2" key="1">
    <citation type="submission" date="2021-01" db="EMBL/GenBank/DDBJ databases">
        <authorList>
            <person name="Corre E."/>
            <person name="Pelletier E."/>
            <person name="Niang G."/>
            <person name="Scheremetjew M."/>
            <person name="Finn R."/>
            <person name="Kale V."/>
            <person name="Holt S."/>
            <person name="Cochrane G."/>
            <person name="Meng A."/>
            <person name="Brown T."/>
            <person name="Cohen L."/>
        </authorList>
    </citation>
    <scope>NUCLEOTIDE SEQUENCE</scope>
    <source>
        <strain evidence="2">OF101</strain>
    </source>
</reference>
<organism evidence="2">
    <name type="scientific">Alexandrium catenella</name>
    <name type="common">Red tide dinoflagellate</name>
    <name type="synonym">Gonyaulax catenella</name>
    <dbReference type="NCBI Taxonomy" id="2925"/>
    <lineage>
        <taxon>Eukaryota</taxon>
        <taxon>Sar</taxon>
        <taxon>Alveolata</taxon>
        <taxon>Dinophyceae</taxon>
        <taxon>Gonyaulacales</taxon>
        <taxon>Pyrocystaceae</taxon>
        <taxon>Alexandrium</taxon>
    </lineage>
</organism>
<feature type="transmembrane region" description="Helical" evidence="1">
    <location>
        <begin position="20"/>
        <end position="40"/>
    </location>
</feature>
<keyword evidence="1" id="KW-0812">Transmembrane</keyword>